<dbReference type="Proteomes" id="UP000236509">
    <property type="component" value="Unassembled WGS sequence"/>
</dbReference>
<name>A0A7U7JQE4_9STAP</name>
<proteinExistence type="predicted"/>
<comment type="caution">
    <text evidence="1">The sequence shown here is derived from an EMBL/GenBank/DDBJ whole genome shotgun (WGS) entry which is preliminary data.</text>
</comment>
<sequence length="53" mass="6504">MYCYVLIQENNHVNLLVNNQHNHYWLQIDNILLYSKNIVYKVENEEVIAYNTY</sequence>
<evidence type="ECO:0000313" key="2">
    <source>
        <dbReference type="Proteomes" id="UP000236509"/>
    </source>
</evidence>
<organism evidence="1 2">
    <name type="scientific">Staphylococcus argenteus</name>
    <dbReference type="NCBI Taxonomy" id="985002"/>
    <lineage>
        <taxon>Bacteria</taxon>
        <taxon>Bacillati</taxon>
        <taxon>Bacillota</taxon>
        <taxon>Bacilli</taxon>
        <taxon>Bacillales</taxon>
        <taxon>Staphylococcaceae</taxon>
        <taxon>Staphylococcus</taxon>
    </lineage>
</organism>
<reference evidence="1 2" key="1">
    <citation type="submission" date="2015-04" db="EMBL/GenBank/DDBJ databases">
        <authorList>
            <person name="Cao L."/>
            <person name="Gao C.H."/>
        </authorList>
    </citation>
    <scope>NUCLEOTIDE SEQUENCE [LARGE SCALE GENOMIC DNA]</scope>
    <source>
        <strain evidence="1 2">SH3</strain>
    </source>
</reference>
<accession>A0A7U7JQE4</accession>
<dbReference type="EMBL" id="CVOU01000002">
    <property type="protein sequence ID" value="CRI11217.1"/>
    <property type="molecule type" value="Genomic_DNA"/>
</dbReference>
<protein>
    <submittedName>
        <fullName evidence="1">Uncharacterized protein</fullName>
    </submittedName>
</protein>
<dbReference type="AlphaFoldDB" id="A0A7U7JQE4"/>
<gene>
    <name evidence="1" type="ORF">BN1326_100170</name>
</gene>
<evidence type="ECO:0000313" key="1">
    <source>
        <dbReference type="EMBL" id="CRI11217.1"/>
    </source>
</evidence>
<keyword evidence="2" id="KW-1185">Reference proteome</keyword>